<evidence type="ECO:0000313" key="3">
    <source>
        <dbReference type="WBParaSite" id="Minc3s04979g37374"/>
    </source>
</evidence>
<keyword evidence="2" id="KW-1185">Reference proteome</keyword>
<feature type="transmembrane region" description="Helical" evidence="1">
    <location>
        <begin position="5"/>
        <end position="22"/>
    </location>
</feature>
<reference evidence="3" key="1">
    <citation type="submission" date="2022-11" db="UniProtKB">
        <authorList>
            <consortium name="WormBaseParasite"/>
        </authorList>
    </citation>
    <scope>IDENTIFICATION</scope>
</reference>
<dbReference type="Proteomes" id="UP000887563">
    <property type="component" value="Unplaced"/>
</dbReference>
<accession>A0A914NHU8</accession>
<dbReference type="WBParaSite" id="Minc3s04979g37374">
    <property type="protein sequence ID" value="Minc3s04979g37374"/>
    <property type="gene ID" value="Minc3s04979g37374"/>
</dbReference>
<proteinExistence type="predicted"/>
<keyword evidence="1" id="KW-0472">Membrane</keyword>
<organism evidence="2 3">
    <name type="scientific">Meloidogyne incognita</name>
    <name type="common">Southern root-knot nematode worm</name>
    <name type="synonym">Oxyuris incognita</name>
    <dbReference type="NCBI Taxonomy" id="6306"/>
    <lineage>
        <taxon>Eukaryota</taxon>
        <taxon>Metazoa</taxon>
        <taxon>Ecdysozoa</taxon>
        <taxon>Nematoda</taxon>
        <taxon>Chromadorea</taxon>
        <taxon>Rhabditida</taxon>
        <taxon>Tylenchina</taxon>
        <taxon>Tylenchomorpha</taxon>
        <taxon>Tylenchoidea</taxon>
        <taxon>Meloidogynidae</taxon>
        <taxon>Meloidogyninae</taxon>
        <taxon>Meloidogyne</taxon>
        <taxon>Meloidogyne incognita group</taxon>
    </lineage>
</organism>
<keyword evidence="1" id="KW-0812">Transmembrane</keyword>
<keyword evidence="1" id="KW-1133">Transmembrane helix</keyword>
<protein>
    <submittedName>
        <fullName evidence="3">Uncharacterized protein</fullName>
    </submittedName>
</protein>
<evidence type="ECO:0000256" key="1">
    <source>
        <dbReference type="SAM" id="Phobius"/>
    </source>
</evidence>
<name>A0A914NHU8_MELIC</name>
<evidence type="ECO:0000313" key="2">
    <source>
        <dbReference type="Proteomes" id="UP000887563"/>
    </source>
</evidence>
<sequence>MIIKLNNFIFILFFILYQFNYYNCLTIINPECKPNGIPCCAREGKDCSNMGCCDDNLRCYQNKCQNCKFIGEPCNKNDKCCSPLFCRKSDHVCAQH</sequence>
<dbReference type="AlphaFoldDB" id="A0A914NHU8"/>